<dbReference type="PROSITE" id="PS50023">
    <property type="entry name" value="LIM_DOMAIN_2"/>
    <property type="match status" value="1"/>
</dbReference>
<accession>A0A0L0F7U3</accession>
<evidence type="ECO:0000313" key="8">
    <source>
        <dbReference type="EMBL" id="KNC72802.1"/>
    </source>
</evidence>
<feature type="region of interest" description="Disordered" evidence="6">
    <location>
        <begin position="105"/>
        <end position="136"/>
    </location>
</feature>
<dbReference type="GO" id="GO:0003712">
    <property type="term" value="F:transcription coregulator activity"/>
    <property type="evidence" value="ECO:0007669"/>
    <property type="project" value="TreeGrafter"/>
</dbReference>
<gene>
    <name evidence="8" type="ORF">SARC_14635</name>
</gene>
<keyword evidence="9" id="KW-1185">Reference proteome</keyword>
<dbReference type="InterPro" id="IPR001781">
    <property type="entry name" value="Znf_LIM"/>
</dbReference>
<keyword evidence="1 5" id="KW-0479">Metal-binding</keyword>
<keyword evidence="2" id="KW-0677">Repeat</keyword>
<dbReference type="RefSeq" id="XP_014146704.1">
    <property type="nucleotide sequence ID" value="XM_014291229.1"/>
</dbReference>
<evidence type="ECO:0000313" key="9">
    <source>
        <dbReference type="Proteomes" id="UP000054560"/>
    </source>
</evidence>
<evidence type="ECO:0000256" key="3">
    <source>
        <dbReference type="ARBA" id="ARBA00022833"/>
    </source>
</evidence>
<dbReference type="OrthoDB" id="274660at2759"/>
<proteinExistence type="predicted"/>
<feature type="domain" description="LIM zinc-binding" evidence="7">
    <location>
        <begin position="40"/>
        <end position="106"/>
    </location>
</feature>
<dbReference type="GO" id="GO:0046872">
    <property type="term" value="F:metal ion binding"/>
    <property type="evidence" value="ECO:0007669"/>
    <property type="project" value="UniProtKB-KW"/>
</dbReference>
<feature type="non-terminal residue" evidence="8">
    <location>
        <position position="1"/>
    </location>
</feature>
<dbReference type="EMBL" id="KQ246484">
    <property type="protein sequence ID" value="KNC72802.1"/>
    <property type="molecule type" value="Genomic_DNA"/>
</dbReference>
<dbReference type="SUPFAM" id="SSF57716">
    <property type="entry name" value="Glucocorticoid receptor-like (DNA-binding domain)"/>
    <property type="match status" value="1"/>
</dbReference>
<dbReference type="Pfam" id="PF00412">
    <property type="entry name" value="LIM"/>
    <property type="match status" value="1"/>
</dbReference>
<evidence type="ECO:0000256" key="6">
    <source>
        <dbReference type="SAM" id="MobiDB-lite"/>
    </source>
</evidence>
<name>A0A0L0F7U3_9EUKA</name>
<dbReference type="Gene3D" id="2.10.110.10">
    <property type="entry name" value="Cysteine Rich Protein"/>
    <property type="match status" value="1"/>
</dbReference>
<reference evidence="8 9" key="1">
    <citation type="submission" date="2011-02" db="EMBL/GenBank/DDBJ databases">
        <title>The Genome Sequence of Sphaeroforma arctica JP610.</title>
        <authorList>
            <consortium name="The Broad Institute Genome Sequencing Platform"/>
            <person name="Russ C."/>
            <person name="Cuomo C."/>
            <person name="Young S.K."/>
            <person name="Zeng Q."/>
            <person name="Gargeya S."/>
            <person name="Alvarado L."/>
            <person name="Berlin A."/>
            <person name="Chapman S.B."/>
            <person name="Chen Z."/>
            <person name="Freedman E."/>
            <person name="Gellesch M."/>
            <person name="Goldberg J."/>
            <person name="Griggs A."/>
            <person name="Gujja S."/>
            <person name="Heilman E."/>
            <person name="Heiman D."/>
            <person name="Howarth C."/>
            <person name="Mehta T."/>
            <person name="Neiman D."/>
            <person name="Pearson M."/>
            <person name="Roberts A."/>
            <person name="Saif S."/>
            <person name="Shea T."/>
            <person name="Shenoy N."/>
            <person name="Sisk P."/>
            <person name="Stolte C."/>
            <person name="Sykes S."/>
            <person name="White J."/>
            <person name="Yandava C."/>
            <person name="Burger G."/>
            <person name="Gray M.W."/>
            <person name="Holland P.W.H."/>
            <person name="King N."/>
            <person name="Lang F.B.F."/>
            <person name="Roger A.J."/>
            <person name="Ruiz-Trillo I."/>
            <person name="Haas B."/>
            <person name="Nusbaum C."/>
            <person name="Birren B."/>
        </authorList>
    </citation>
    <scope>NUCLEOTIDE SEQUENCE [LARGE SCALE GENOMIC DNA]</scope>
    <source>
        <strain evidence="8 9">JP610</strain>
    </source>
</reference>
<dbReference type="AlphaFoldDB" id="A0A0L0F7U3"/>
<dbReference type="PANTHER" id="PTHR24205">
    <property type="entry name" value="FOUR AND A HALF LIM DOMAINS PROTEIN"/>
    <property type="match status" value="1"/>
</dbReference>
<dbReference type="PANTHER" id="PTHR24205:SF16">
    <property type="entry name" value="GH01042P-RELATED"/>
    <property type="match status" value="1"/>
</dbReference>
<dbReference type="GeneID" id="25915139"/>
<evidence type="ECO:0000256" key="4">
    <source>
        <dbReference type="ARBA" id="ARBA00023038"/>
    </source>
</evidence>
<dbReference type="GO" id="GO:0005634">
    <property type="term" value="C:nucleus"/>
    <property type="evidence" value="ECO:0007669"/>
    <property type="project" value="TreeGrafter"/>
</dbReference>
<keyword evidence="3 5" id="KW-0862">Zinc</keyword>
<dbReference type="SMART" id="SM00132">
    <property type="entry name" value="LIM"/>
    <property type="match status" value="1"/>
</dbReference>
<evidence type="ECO:0000256" key="2">
    <source>
        <dbReference type="ARBA" id="ARBA00022737"/>
    </source>
</evidence>
<evidence type="ECO:0000256" key="5">
    <source>
        <dbReference type="PROSITE-ProRule" id="PRU00125"/>
    </source>
</evidence>
<organism evidence="8 9">
    <name type="scientific">Sphaeroforma arctica JP610</name>
    <dbReference type="NCBI Taxonomy" id="667725"/>
    <lineage>
        <taxon>Eukaryota</taxon>
        <taxon>Ichthyosporea</taxon>
        <taxon>Ichthyophonida</taxon>
        <taxon>Sphaeroforma</taxon>
    </lineage>
</organism>
<protein>
    <recommendedName>
        <fullName evidence="7">LIM zinc-binding domain-containing protein</fullName>
    </recommendedName>
</protein>
<sequence>LILYTLSDPHNLPPPPQKFYPNAEKNTRVCEPCFVENYRDKCEDCKKPIISDKKGFTFSRIKERKWHNDCFICEDDECQELLDPNGVLTHEDKVFCATHHGKHTRQKKMPAVENGETEATGKNKTVEPSVEATQTC</sequence>
<evidence type="ECO:0000259" key="7">
    <source>
        <dbReference type="PROSITE" id="PS50023"/>
    </source>
</evidence>
<evidence type="ECO:0000256" key="1">
    <source>
        <dbReference type="ARBA" id="ARBA00022723"/>
    </source>
</evidence>
<keyword evidence="4 5" id="KW-0440">LIM domain</keyword>
<dbReference type="Proteomes" id="UP000054560">
    <property type="component" value="Unassembled WGS sequence"/>
</dbReference>